<dbReference type="GO" id="GO:0047545">
    <property type="term" value="F:(S)-2-hydroxyglutarate dehydrogenase activity"/>
    <property type="evidence" value="ECO:0007669"/>
    <property type="project" value="UniProtKB-ARBA"/>
</dbReference>
<reference evidence="7" key="1">
    <citation type="journal article" date="2015" name="Proc. Natl. Acad. Sci. U.S.A.">
        <title>Bacterial clade with the ribosomal RNA operon on a small plasmid rather than the chromosome.</title>
        <authorList>
            <person name="Anda M."/>
            <person name="Ohtsubo Y."/>
            <person name="Okubo T."/>
            <person name="Sugawara M."/>
            <person name="Nagata Y."/>
            <person name="Tsuda M."/>
            <person name="Minamisawa K."/>
            <person name="Mitsui H."/>
        </authorList>
    </citation>
    <scope>NUCLEOTIDE SEQUENCE</scope>
    <source>
        <strain evidence="7">DSM 21988</strain>
    </source>
</reference>
<dbReference type="Gene3D" id="3.40.50.720">
    <property type="entry name" value="NAD(P)-binding Rossmann-like Domain"/>
    <property type="match status" value="2"/>
</dbReference>
<dbReference type="GO" id="GO:0006564">
    <property type="term" value="P:L-serine biosynthetic process"/>
    <property type="evidence" value="ECO:0007669"/>
    <property type="project" value="UniProtKB-ARBA"/>
</dbReference>
<evidence type="ECO:0000256" key="3">
    <source>
        <dbReference type="ARBA" id="ARBA00023027"/>
    </source>
</evidence>
<dbReference type="InterPro" id="IPR036291">
    <property type="entry name" value="NAD(P)-bd_dom_sf"/>
</dbReference>
<organism evidence="7">
    <name type="scientific">Aureimonas altamirensis</name>
    <dbReference type="NCBI Taxonomy" id="370622"/>
    <lineage>
        <taxon>Bacteria</taxon>
        <taxon>Pseudomonadati</taxon>
        <taxon>Pseudomonadota</taxon>
        <taxon>Alphaproteobacteria</taxon>
        <taxon>Hyphomicrobiales</taxon>
        <taxon>Aurantimonadaceae</taxon>
        <taxon>Aureimonas</taxon>
    </lineage>
</organism>
<evidence type="ECO:0000259" key="6">
    <source>
        <dbReference type="Pfam" id="PF02826"/>
    </source>
</evidence>
<evidence type="ECO:0000259" key="5">
    <source>
        <dbReference type="Pfam" id="PF00389"/>
    </source>
</evidence>
<dbReference type="PROSITE" id="PS00671">
    <property type="entry name" value="D_2_HYDROXYACID_DH_3"/>
    <property type="match status" value="1"/>
</dbReference>
<dbReference type="GO" id="GO:0051287">
    <property type="term" value="F:NAD binding"/>
    <property type="evidence" value="ECO:0007669"/>
    <property type="project" value="InterPro"/>
</dbReference>
<dbReference type="InterPro" id="IPR050857">
    <property type="entry name" value="D-2-hydroxyacid_DH"/>
</dbReference>
<evidence type="ECO:0000313" key="7">
    <source>
        <dbReference type="EMBL" id="BAT26227.1"/>
    </source>
</evidence>
<protein>
    <submittedName>
        <fullName evidence="7">D-isomer specific 2-hydroxyacid dehydrogenase NAD-binding protein</fullName>
    </submittedName>
</protein>
<dbReference type="AlphaFoldDB" id="A0A0P0YXJ7"/>
<dbReference type="RefSeq" id="WP_060607690.1">
    <property type="nucleotide sequence ID" value="NZ_BBWQ01000018.1"/>
</dbReference>
<sequence length="341" mass="35321">MPRIVLVTAPSLAPAGRAVLDAAGCDVRHVSDFSDTEGLHRILSSHPVEVIISRTMHLSAEMMDACPTLRVISKHGTGTSNIDMDAASERGIAVFSTPGANARAVAEFTIGAMIAAMRRVARFDRSVRAGEWVRSGDGAELSGRTLGLVGFGRIGRQVAVVAQALGMRVLAYDPMIDPSIATLEGVLLVHDLDVLVQQSDVLSLHCPAVRGAPPILDARRLALLPAGAVVVNTARGELVDEAALAEALAAGHLSAAALDTFTQEPLADGPLRRSPNAVLTPHIGGSTPEALAEMAAQAARNAVAYLDALEADLPLAGEVAALCLNRTVLGGRIAHPHGATA</sequence>
<dbReference type="InterPro" id="IPR029753">
    <property type="entry name" value="D-isomer_DH_CS"/>
</dbReference>
<dbReference type="PANTHER" id="PTHR42789">
    <property type="entry name" value="D-ISOMER SPECIFIC 2-HYDROXYACID DEHYDROGENASE FAMILY PROTEIN (AFU_ORTHOLOGUE AFUA_6G10090)"/>
    <property type="match status" value="1"/>
</dbReference>
<dbReference type="SUPFAM" id="SSF52283">
    <property type="entry name" value="Formate/glycerate dehydrogenase catalytic domain-like"/>
    <property type="match status" value="1"/>
</dbReference>
<keyword evidence="3" id="KW-0520">NAD</keyword>
<dbReference type="EMBL" id="LC066371">
    <property type="protein sequence ID" value="BAT26227.1"/>
    <property type="molecule type" value="Genomic_DNA"/>
</dbReference>
<dbReference type="GO" id="GO:0004617">
    <property type="term" value="F:phosphoglycerate dehydrogenase activity"/>
    <property type="evidence" value="ECO:0007669"/>
    <property type="project" value="UniProtKB-ARBA"/>
</dbReference>
<evidence type="ECO:0000256" key="2">
    <source>
        <dbReference type="ARBA" id="ARBA00023002"/>
    </source>
</evidence>
<evidence type="ECO:0000256" key="1">
    <source>
        <dbReference type="ARBA" id="ARBA00005854"/>
    </source>
</evidence>
<dbReference type="SUPFAM" id="SSF51735">
    <property type="entry name" value="NAD(P)-binding Rossmann-fold domains"/>
    <property type="match status" value="1"/>
</dbReference>
<dbReference type="Pfam" id="PF02826">
    <property type="entry name" value="2-Hacid_dh_C"/>
    <property type="match status" value="1"/>
</dbReference>
<proteinExistence type="inferred from homology"/>
<dbReference type="PANTHER" id="PTHR42789:SF1">
    <property type="entry name" value="D-ISOMER SPECIFIC 2-HYDROXYACID DEHYDROGENASE FAMILY PROTEIN (AFU_ORTHOLOGUE AFUA_6G10090)"/>
    <property type="match status" value="1"/>
</dbReference>
<comment type="similarity">
    <text evidence="1 4">Belongs to the D-isomer specific 2-hydroxyacid dehydrogenase family.</text>
</comment>
<name>A0A0P0YXJ7_9HYPH</name>
<dbReference type="InterPro" id="IPR006140">
    <property type="entry name" value="D-isomer_DH_NAD-bd"/>
</dbReference>
<evidence type="ECO:0000256" key="4">
    <source>
        <dbReference type="RuleBase" id="RU003719"/>
    </source>
</evidence>
<dbReference type="FunFam" id="3.40.50.720:FF:000041">
    <property type="entry name" value="D-3-phosphoglycerate dehydrogenase"/>
    <property type="match status" value="1"/>
</dbReference>
<dbReference type="Pfam" id="PF00389">
    <property type="entry name" value="2-Hacid_dh"/>
    <property type="match status" value="1"/>
</dbReference>
<feature type="domain" description="D-isomer specific 2-hydroxyacid dehydrogenase NAD-binding" evidence="6">
    <location>
        <begin position="110"/>
        <end position="284"/>
    </location>
</feature>
<accession>A0A0P0YXJ7</accession>
<keyword evidence="2 4" id="KW-0560">Oxidoreductase</keyword>
<dbReference type="InterPro" id="IPR006139">
    <property type="entry name" value="D-isomer_2_OHA_DH_cat_dom"/>
</dbReference>
<feature type="domain" description="D-isomer specific 2-hydroxyacid dehydrogenase catalytic" evidence="5">
    <location>
        <begin position="6"/>
        <end position="308"/>
    </location>
</feature>